<evidence type="ECO:0000256" key="3">
    <source>
        <dbReference type="ARBA" id="ARBA00020245"/>
    </source>
</evidence>
<feature type="domain" description="Cryptic POLO box 1 (CPB1)" evidence="20">
    <location>
        <begin position="539"/>
        <end position="653"/>
    </location>
</feature>
<feature type="compositionally biased region" description="Polar residues" evidence="18">
    <location>
        <begin position="475"/>
        <end position="499"/>
    </location>
</feature>
<keyword evidence="10" id="KW-0832">Ubl conjugation</keyword>
<evidence type="ECO:0000256" key="8">
    <source>
        <dbReference type="ARBA" id="ARBA00022777"/>
    </source>
</evidence>
<protein>
    <recommendedName>
        <fullName evidence="3">Serine/threonine-protein kinase PLK4</fullName>
        <ecNumber evidence="2">2.7.11.21</ecNumber>
    </recommendedName>
    <alternativeName>
        <fullName evidence="12">Polo-like kinase 4</fullName>
    </alternativeName>
    <alternativeName>
        <fullName evidence="13 14">Serine/threonine-protein kinase SAK</fullName>
    </alternativeName>
</protein>
<dbReference type="HOGENOM" id="CLU_008726_0_0_1"/>
<keyword evidence="5" id="KW-0723">Serine/threonine-protein kinase</keyword>
<feature type="compositionally biased region" description="Polar residues" evidence="18">
    <location>
        <begin position="863"/>
        <end position="875"/>
    </location>
</feature>
<evidence type="ECO:0000256" key="6">
    <source>
        <dbReference type="ARBA" id="ARBA00022679"/>
    </source>
</evidence>
<feature type="compositionally biased region" description="Low complexity" evidence="18">
    <location>
        <begin position="291"/>
        <end position="302"/>
    </location>
</feature>
<name>R7V1R1_CAPTE</name>
<keyword evidence="8" id="KW-0418">Kinase</keyword>
<dbReference type="Pfam" id="PF00069">
    <property type="entry name" value="Pkinase"/>
    <property type="match status" value="1"/>
</dbReference>
<evidence type="ECO:0000259" key="19">
    <source>
        <dbReference type="PROSITE" id="PS50011"/>
    </source>
</evidence>
<gene>
    <name evidence="22" type="ORF">CAPTEDRAFT_221177</name>
</gene>
<evidence type="ECO:0000256" key="17">
    <source>
        <dbReference type="PROSITE-ProRule" id="PRU10141"/>
    </source>
</evidence>
<feature type="region of interest" description="Disordered" evidence="18">
    <location>
        <begin position="269"/>
        <end position="306"/>
    </location>
</feature>
<dbReference type="Gene3D" id="1.10.510.10">
    <property type="entry name" value="Transferase(Phosphotransferase) domain 1"/>
    <property type="match status" value="1"/>
</dbReference>
<feature type="compositionally biased region" description="Low complexity" evidence="18">
    <location>
        <begin position="409"/>
        <end position="423"/>
    </location>
</feature>
<dbReference type="SUPFAM" id="SSF56112">
    <property type="entry name" value="Protein kinase-like (PK-like)"/>
    <property type="match status" value="1"/>
</dbReference>
<evidence type="ECO:0000259" key="20">
    <source>
        <dbReference type="PROSITE" id="PS51984"/>
    </source>
</evidence>
<dbReference type="OrthoDB" id="10004143at2759"/>
<feature type="binding site" evidence="17">
    <location>
        <position position="40"/>
    </location>
    <ligand>
        <name>ATP</name>
        <dbReference type="ChEBI" id="CHEBI:30616"/>
    </ligand>
</feature>
<evidence type="ECO:0000256" key="1">
    <source>
        <dbReference type="ARBA" id="ARBA00004114"/>
    </source>
</evidence>
<evidence type="ECO:0000256" key="10">
    <source>
        <dbReference type="ARBA" id="ARBA00022843"/>
    </source>
</evidence>
<reference evidence="23" key="3">
    <citation type="submission" date="2015-06" db="UniProtKB">
        <authorList>
            <consortium name="EnsemblMetazoa"/>
        </authorList>
    </citation>
    <scope>IDENTIFICATION</scope>
</reference>
<dbReference type="InterPro" id="IPR000719">
    <property type="entry name" value="Prot_kinase_dom"/>
</dbReference>
<evidence type="ECO:0000313" key="22">
    <source>
        <dbReference type="EMBL" id="ELU12783.1"/>
    </source>
</evidence>
<evidence type="ECO:0000256" key="18">
    <source>
        <dbReference type="SAM" id="MobiDB-lite"/>
    </source>
</evidence>
<dbReference type="PANTHER" id="PTHR24345">
    <property type="entry name" value="SERINE/THREONINE-PROTEIN KINASE PLK"/>
    <property type="match status" value="1"/>
</dbReference>
<dbReference type="PROSITE" id="PS50011">
    <property type="entry name" value="PROTEIN_KINASE_DOM"/>
    <property type="match status" value="1"/>
</dbReference>
<evidence type="ECO:0000256" key="4">
    <source>
        <dbReference type="ARBA" id="ARBA00022490"/>
    </source>
</evidence>
<evidence type="ECO:0000256" key="5">
    <source>
        <dbReference type="ARBA" id="ARBA00022527"/>
    </source>
</evidence>
<dbReference type="InterPro" id="IPR033698">
    <property type="entry name" value="POLO_box_Plk4_2"/>
</dbReference>
<dbReference type="InterPro" id="IPR033699">
    <property type="entry name" value="POLO_box_Plk4_1"/>
</dbReference>
<evidence type="ECO:0000256" key="7">
    <source>
        <dbReference type="ARBA" id="ARBA00022741"/>
    </source>
</evidence>
<comment type="catalytic activity">
    <reaction evidence="16">
        <text>L-seryl-[protein] + ATP = O-phospho-L-seryl-[protein] + ADP + H(+)</text>
        <dbReference type="Rhea" id="RHEA:17989"/>
        <dbReference type="Rhea" id="RHEA-COMP:9863"/>
        <dbReference type="Rhea" id="RHEA-COMP:11604"/>
        <dbReference type="ChEBI" id="CHEBI:15378"/>
        <dbReference type="ChEBI" id="CHEBI:29999"/>
        <dbReference type="ChEBI" id="CHEBI:30616"/>
        <dbReference type="ChEBI" id="CHEBI:83421"/>
        <dbReference type="ChEBI" id="CHEBI:456216"/>
        <dbReference type="EC" id="2.7.11.21"/>
    </reaction>
</comment>
<feature type="region of interest" description="Disordered" evidence="18">
    <location>
        <begin position="758"/>
        <end position="805"/>
    </location>
</feature>
<dbReference type="EC" id="2.7.11.21" evidence="2"/>
<reference evidence="24" key="1">
    <citation type="submission" date="2012-12" db="EMBL/GenBank/DDBJ databases">
        <authorList>
            <person name="Hellsten U."/>
            <person name="Grimwood J."/>
            <person name="Chapman J.A."/>
            <person name="Shapiro H."/>
            <person name="Aerts A."/>
            <person name="Otillar R.P."/>
            <person name="Terry A.Y."/>
            <person name="Boore J.L."/>
            <person name="Simakov O."/>
            <person name="Marletaz F."/>
            <person name="Cho S.-J."/>
            <person name="Edsinger-Gonzales E."/>
            <person name="Havlak P."/>
            <person name="Kuo D.-H."/>
            <person name="Larsson T."/>
            <person name="Lv J."/>
            <person name="Arendt D."/>
            <person name="Savage R."/>
            <person name="Osoegawa K."/>
            <person name="de Jong P."/>
            <person name="Lindberg D.R."/>
            <person name="Seaver E.C."/>
            <person name="Weisblat D.A."/>
            <person name="Putnam N.H."/>
            <person name="Grigoriev I.V."/>
            <person name="Rokhsar D.S."/>
        </authorList>
    </citation>
    <scope>NUCLEOTIDE SEQUENCE</scope>
    <source>
        <strain evidence="24">I ESC-2004</strain>
    </source>
</reference>
<comment type="catalytic activity">
    <reaction evidence="15">
        <text>L-threonyl-[protein] + ATP = O-phospho-L-threonyl-[protein] + ADP + H(+)</text>
        <dbReference type="Rhea" id="RHEA:46608"/>
        <dbReference type="Rhea" id="RHEA-COMP:11060"/>
        <dbReference type="Rhea" id="RHEA-COMP:11605"/>
        <dbReference type="ChEBI" id="CHEBI:15378"/>
        <dbReference type="ChEBI" id="CHEBI:30013"/>
        <dbReference type="ChEBI" id="CHEBI:30616"/>
        <dbReference type="ChEBI" id="CHEBI:61977"/>
        <dbReference type="ChEBI" id="CHEBI:456216"/>
        <dbReference type="EC" id="2.7.11.21"/>
    </reaction>
</comment>
<dbReference type="Gene3D" id="2.40.50.930">
    <property type="match status" value="1"/>
</dbReference>
<dbReference type="InterPro" id="IPR011009">
    <property type="entry name" value="Kinase-like_dom_sf"/>
</dbReference>
<dbReference type="Pfam" id="PF18409">
    <property type="entry name" value="Plk4_PB2"/>
    <property type="match status" value="1"/>
</dbReference>
<dbReference type="FunFam" id="3.30.200.20:FF:000042">
    <property type="entry name" value="Aurora kinase A"/>
    <property type="match status" value="1"/>
</dbReference>
<dbReference type="InterPro" id="IPR046437">
    <property type="entry name" value="Ser_Thr-PK_POLO_box_1_sf"/>
</dbReference>
<evidence type="ECO:0000256" key="14">
    <source>
        <dbReference type="ARBA" id="ARBA00030924"/>
    </source>
</evidence>
<dbReference type="InterPro" id="IPR017441">
    <property type="entry name" value="Protein_kinase_ATP_BS"/>
</dbReference>
<dbReference type="GO" id="GO:0005634">
    <property type="term" value="C:nucleus"/>
    <property type="evidence" value="ECO:0007669"/>
    <property type="project" value="TreeGrafter"/>
</dbReference>
<dbReference type="Proteomes" id="UP000014760">
    <property type="component" value="Unassembled WGS sequence"/>
</dbReference>
<evidence type="ECO:0000256" key="13">
    <source>
        <dbReference type="ARBA" id="ARBA00030429"/>
    </source>
</evidence>
<feature type="region of interest" description="Disordered" evidence="18">
    <location>
        <begin position="366"/>
        <end position="387"/>
    </location>
</feature>
<dbReference type="EnsemblMetazoa" id="CapteT221177">
    <property type="protein sequence ID" value="CapteP221177"/>
    <property type="gene ID" value="CapteG221177"/>
</dbReference>
<keyword evidence="9 17" id="KW-0067">ATP-binding</keyword>
<accession>R7V1R1</accession>
<dbReference type="FunFam" id="3.30.1120.120:FF:000001">
    <property type="entry name" value="serine/threonine-protein kinase PLK4 isoform X2"/>
    <property type="match status" value="1"/>
</dbReference>
<feature type="compositionally biased region" description="Polar residues" evidence="18">
    <location>
        <begin position="458"/>
        <end position="467"/>
    </location>
</feature>
<dbReference type="GO" id="GO:0005814">
    <property type="term" value="C:centriole"/>
    <property type="evidence" value="ECO:0007669"/>
    <property type="project" value="UniProtKB-SubCell"/>
</dbReference>
<dbReference type="CDD" id="cd13115">
    <property type="entry name" value="POLO_box_Plk4_2"/>
    <property type="match status" value="1"/>
</dbReference>
<evidence type="ECO:0000256" key="15">
    <source>
        <dbReference type="ARBA" id="ARBA00047802"/>
    </source>
</evidence>
<reference evidence="22 24" key="2">
    <citation type="journal article" date="2013" name="Nature">
        <title>Insights into bilaterian evolution from three spiralian genomes.</title>
        <authorList>
            <person name="Simakov O."/>
            <person name="Marletaz F."/>
            <person name="Cho S.J."/>
            <person name="Edsinger-Gonzales E."/>
            <person name="Havlak P."/>
            <person name="Hellsten U."/>
            <person name="Kuo D.H."/>
            <person name="Larsson T."/>
            <person name="Lv J."/>
            <person name="Arendt D."/>
            <person name="Savage R."/>
            <person name="Osoegawa K."/>
            <person name="de Jong P."/>
            <person name="Grimwood J."/>
            <person name="Chapman J.A."/>
            <person name="Shapiro H."/>
            <person name="Aerts A."/>
            <person name="Otillar R.P."/>
            <person name="Terry A.Y."/>
            <person name="Boore J.L."/>
            <person name="Grigoriev I.V."/>
            <person name="Lindberg D.R."/>
            <person name="Seaver E.C."/>
            <person name="Weisblat D.A."/>
            <person name="Putnam N.H."/>
            <person name="Rokhsar D.S."/>
        </authorList>
    </citation>
    <scope>NUCLEOTIDE SEQUENCE</scope>
    <source>
        <strain evidence="22 24">I ESC-2004</strain>
    </source>
</reference>
<dbReference type="EMBL" id="KB295685">
    <property type="protein sequence ID" value="ELU12783.1"/>
    <property type="molecule type" value="Genomic_DNA"/>
</dbReference>
<proteinExistence type="predicted"/>
<evidence type="ECO:0000313" key="23">
    <source>
        <dbReference type="EnsemblMetazoa" id="CapteP221177"/>
    </source>
</evidence>
<dbReference type="PROSITE" id="PS51985">
    <property type="entry name" value="CPB2"/>
    <property type="match status" value="1"/>
</dbReference>
<keyword evidence="11" id="KW-0206">Cytoskeleton</keyword>
<dbReference type="AlphaFoldDB" id="R7V1R1"/>
<evidence type="ECO:0000259" key="21">
    <source>
        <dbReference type="PROSITE" id="PS51985"/>
    </source>
</evidence>
<dbReference type="PROSITE" id="PS00107">
    <property type="entry name" value="PROTEIN_KINASE_ATP"/>
    <property type="match status" value="1"/>
</dbReference>
<sequence>MNIKSISRRDYRVLNLLGRGAFACVYRAKSIATGQDVAIKMIDKKQMVAEGMVTRVNKEVEIHSRLKHPSILELYNYFEDEAYVYLVLEMCHNGELYSYLRANSRVLSEDEARHYLGQVVKGLLYLQSHNILHRDLTLANLLLTRDMDAKIADFGLATQLTVPGEKHFTLCGTPNYISPEIATRSAHGLEADVWSVGCMLYTLVVGQPPFDTEGVKSTLNRVISADFELPDHLSKEAKHLISCLLKKNPKERMPLEHILQHPFLTKGAVQEKRPKKHNVTEASIDSGRGDTMATMSTTATSTQSRRMLPAKVDCVLQSVAERDHSRAAISKHPPSPPVRLRDSEEEYKQHQMQMYHRQQHALSAASYDLPPPLPKEGPPSSSYHSDGSQYTCVVRKLDSDFQQQPAAESPVSLSSGSSNPGPLDFTVGSKDSNDAHDVYNSLAQDAELDVSLEHETRSVGSVGSQDHNALHSRHNLSNPDLTTEQPRQTRPVTKASTDNPRLRSRSVENLTPRKSRQWNMVDIDIDNANAQTSQSAAKKHRQLPPPINSSRLRPIRQKTRNAVVNILDDGTVCLEFFKVKNGEDRVLEVLKISADGMQINVHQPNMGRGCPMKERPPTPPSDCLKQYSYHQLPQKYYKKYQYAARFVNLVRSRTPKVTLYTKRAKCMLMENQPKADFEVVFYDGAKCSRTSEGIRIIESGGTSISMENLESAQHMSATMQEMCAYIQECSTLCHQLESLLQSAQDDISGNDFSYFPITVGRKPHRPSDKDSTPVSSHQPQRLTGSAERSVTSVAPPQGAVGHYGDTSTGTGSFFLQMRSFEGTVISGLTQTTLPSRAAPSEVPSSTPKCRPTSSRTERPALSVANSRPTSAKSTRSHALSAVASVVPQQPSVLCRTFVPGIGWGNQLSNGEVRVQYLDGSEVCIQSSPMVVRYTDMRGRQARFRESDQLPPQGQPTRALAVLVTGRFKADRPDSADLAQRKALVLSGLLGISEQTKWEILQ</sequence>
<dbReference type="STRING" id="283909.R7V1R1"/>
<feature type="region of interest" description="Disordered" evidence="18">
    <location>
        <begin position="831"/>
        <end position="875"/>
    </location>
</feature>
<dbReference type="SUPFAM" id="SSF82615">
    <property type="entry name" value="Polo-box domain"/>
    <property type="match status" value="1"/>
</dbReference>
<dbReference type="OMA" id="NIVERCH"/>
<dbReference type="PROSITE" id="PS51984">
    <property type="entry name" value="CPB1"/>
    <property type="match status" value="1"/>
</dbReference>
<dbReference type="Gene3D" id="3.30.1120.130">
    <property type="match status" value="1"/>
</dbReference>
<keyword evidence="24" id="KW-1185">Reference proteome</keyword>
<dbReference type="Gene3D" id="3.30.1120.120">
    <property type="match status" value="1"/>
</dbReference>
<dbReference type="InterPro" id="IPR008266">
    <property type="entry name" value="Tyr_kinase_AS"/>
</dbReference>
<dbReference type="InterPro" id="IPR047108">
    <property type="entry name" value="Plk4-like_POLO_box_2_sf"/>
</dbReference>
<keyword evidence="6" id="KW-0808">Transferase</keyword>
<evidence type="ECO:0000256" key="9">
    <source>
        <dbReference type="ARBA" id="ARBA00022840"/>
    </source>
</evidence>
<keyword evidence="4" id="KW-0963">Cytoplasm</keyword>
<comment type="subcellular location">
    <subcellularLocation>
        <location evidence="1">Cytoplasm</location>
        <location evidence="1">Cytoskeleton</location>
        <location evidence="1">Microtubule organizing center</location>
        <location evidence="1">Centrosome</location>
        <location evidence="1">Centriole</location>
    </subcellularLocation>
</comment>
<dbReference type="PROSITE" id="PS00109">
    <property type="entry name" value="PROTEIN_KINASE_TYR"/>
    <property type="match status" value="1"/>
</dbReference>
<keyword evidence="7 17" id="KW-0547">Nucleotide-binding</keyword>
<dbReference type="FunCoup" id="R7V1R1">
    <property type="interactions" value="259"/>
</dbReference>
<dbReference type="PANTHER" id="PTHR24345:SF91">
    <property type="entry name" value="SERINE_THREONINE-PROTEIN KINASE PLK4"/>
    <property type="match status" value="1"/>
</dbReference>
<evidence type="ECO:0000256" key="12">
    <source>
        <dbReference type="ARBA" id="ARBA00030332"/>
    </source>
</evidence>
<evidence type="ECO:0000313" key="24">
    <source>
        <dbReference type="Proteomes" id="UP000014760"/>
    </source>
</evidence>
<evidence type="ECO:0000256" key="16">
    <source>
        <dbReference type="ARBA" id="ARBA00048347"/>
    </source>
</evidence>
<evidence type="ECO:0000256" key="2">
    <source>
        <dbReference type="ARBA" id="ARBA00012424"/>
    </source>
</evidence>
<organism evidence="22">
    <name type="scientific">Capitella teleta</name>
    <name type="common">Polychaete worm</name>
    <dbReference type="NCBI Taxonomy" id="283909"/>
    <lineage>
        <taxon>Eukaryota</taxon>
        <taxon>Metazoa</taxon>
        <taxon>Spiralia</taxon>
        <taxon>Lophotrochozoa</taxon>
        <taxon>Annelida</taxon>
        <taxon>Polychaeta</taxon>
        <taxon>Sedentaria</taxon>
        <taxon>Scolecida</taxon>
        <taxon>Capitellidae</taxon>
        <taxon>Capitella</taxon>
    </lineage>
</organism>
<dbReference type="FunFam" id="1.10.510.10:FF:000576">
    <property type="entry name" value="Serine/threonine-protein kinase PLK4"/>
    <property type="match status" value="1"/>
</dbReference>
<feature type="region of interest" description="Disordered" evidence="18">
    <location>
        <begin position="456"/>
        <end position="515"/>
    </location>
</feature>
<feature type="compositionally biased region" description="Polar residues" evidence="18">
    <location>
        <begin position="842"/>
        <end position="854"/>
    </location>
</feature>
<dbReference type="EMBL" id="AMQN01005331">
    <property type="status" value="NOT_ANNOTATED_CDS"/>
    <property type="molecule type" value="Genomic_DNA"/>
</dbReference>
<dbReference type="Pfam" id="PF18190">
    <property type="entry name" value="Plk4_PB1"/>
    <property type="match status" value="1"/>
</dbReference>
<feature type="domain" description="Protein kinase" evidence="19">
    <location>
        <begin position="11"/>
        <end position="264"/>
    </location>
</feature>
<evidence type="ECO:0000256" key="11">
    <source>
        <dbReference type="ARBA" id="ARBA00023212"/>
    </source>
</evidence>
<feature type="compositionally biased region" description="Polar residues" evidence="18">
    <location>
        <begin position="772"/>
        <end position="794"/>
    </location>
</feature>
<feature type="domain" description="Cryptic POLO box 2 (CPB2)" evidence="21">
    <location>
        <begin position="654"/>
        <end position="769"/>
    </location>
</feature>
<dbReference type="GO" id="GO:0004674">
    <property type="term" value="F:protein serine/threonine kinase activity"/>
    <property type="evidence" value="ECO:0007669"/>
    <property type="project" value="UniProtKB-KW"/>
</dbReference>
<dbReference type="CDD" id="cd13114">
    <property type="entry name" value="POLO_box_Plk4_1"/>
    <property type="match status" value="1"/>
</dbReference>
<feature type="region of interest" description="Disordered" evidence="18">
    <location>
        <begin position="401"/>
        <end position="432"/>
    </location>
</feature>
<dbReference type="GO" id="GO:0005524">
    <property type="term" value="F:ATP binding"/>
    <property type="evidence" value="ECO:0007669"/>
    <property type="project" value="UniProtKB-UniRule"/>
</dbReference>